<evidence type="ECO:0000259" key="14">
    <source>
        <dbReference type="Pfam" id="PF13807"/>
    </source>
</evidence>
<dbReference type="PANTHER" id="PTHR32309:SF13">
    <property type="entry name" value="FERRIC ENTEROBACTIN TRANSPORT PROTEIN FEPE"/>
    <property type="match status" value="1"/>
</dbReference>
<keyword evidence="6 12" id="KW-0812">Transmembrane</keyword>
<comment type="subcellular location">
    <subcellularLocation>
        <location evidence="1">Cell membrane</location>
        <topology evidence="1">Multi-pass membrane protein</topology>
    </subcellularLocation>
</comment>
<evidence type="ECO:0000256" key="7">
    <source>
        <dbReference type="ARBA" id="ARBA00022903"/>
    </source>
</evidence>
<comment type="pathway">
    <text evidence="2">Capsule biogenesis; capsule polysaccharide biosynthesis.</text>
</comment>
<evidence type="ECO:0000256" key="6">
    <source>
        <dbReference type="ARBA" id="ARBA00022692"/>
    </source>
</evidence>
<evidence type="ECO:0000256" key="12">
    <source>
        <dbReference type="SAM" id="Phobius"/>
    </source>
</evidence>
<dbReference type="Pfam" id="PF13807">
    <property type="entry name" value="GNVR"/>
    <property type="match status" value="1"/>
</dbReference>
<evidence type="ECO:0000256" key="5">
    <source>
        <dbReference type="ARBA" id="ARBA00022475"/>
    </source>
</evidence>
<dbReference type="EMBL" id="CP021474">
    <property type="protein sequence ID" value="ARW20162.1"/>
    <property type="molecule type" value="Genomic_DNA"/>
</dbReference>
<evidence type="ECO:0000256" key="11">
    <source>
        <dbReference type="ARBA" id="ARBA00045736"/>
    </source>
</evidence>
<dbReference type="InterPro" id="IPR032807">
    <property type="entry name" value="GNVR"/>
</dbReference>
<dbReference type="Proteomes" id="UP000196118">
    <property type="component" value="Chromosome"/>
</dbReference>
<dbReference type="AlphaFoldDB" id="A0A1Y0VPU9"/>
<comment type="similarity">
    <text evidence="3">Belongs to the CpsC/CapA family.</text>
</comment>
<feature type="transmembrane region" description="Helical" evidence="12">
    <location>
        <begin position="183"/>
        <end position="202"/>
    </location>
</feature>
<dbReference type="Pfam" id="PF02706">
    <property type="entry name" value="Wzz"/>
    <property type="match status" value="1"/>
</dbReference>
<proteinExistence type="inferred from homology"/>
<sequence length="261" mass="28532">MESVESRQISIGQILAILRKHIGLIFASTFIVTLLAAFMTFFVMTPKYSATTQILVNRKLSEDMAGAQLQQTQADVQMISTYKDIITSPTVLKTVNTKLQGQPGYEKGDVDSLKGSLSVNSQQNSQVFSITAKSTNPNTAAKMANETATTFKNKVAKIMSINNVSIVSKATADDQPVSPRTKLNIAAGLVVGLLLGIGLAFLREFSDRTVTSEEFLTDELGLKGLGIISEINERDIRRKITPKLNVSSNEDDGQSRMRRRV</sequence>
<evidence type="ECO:0000259" key="13">
    <source>
        <dbReference type="Pfam" id="PF02706"/>
    </source>
</evidence>
<keyword evidence="9 12" id="KW-0472">Membrane</keyword>
<dbReference type="InterPro" id="IPR050445">
    <property type="entry name" value="Bact_polysacc_biosynth/exp"/>
</dbReference>
<evidence type="ECO:0000256" key="3">
    <source>
        <dbReference type="ARBA" id="ARBA00006683"/>
    </source>
</evidence>
<keyword evidence="10" id="KW-0270">Exopolysaccharide synthesis</keyword>
<dbReference type="InterPro" id="IPR003856">
    <property type="entry name" value="LPS_length_determ_N"/>
</dbReference>
<protein>
    <recommendedName>
        <fullName evidence="4">Capsular polysaccharide biosynthesis protein CpsC</fullName>
    </recommendedName>
</protein>
<evidence type="ECO:0000313" key="15">
    <source>
        <dbReference type="EMBL" id="ARW20162.1"/>
    </source>
</evidence>
<evidence type="ECO:0000256" key="2">
    <source>
        <dbReference type="ARBA" id="ARBA00005132"/>
    </source>
</evidence>
<evidence type="ECO:0000313" key="16">
    <source>
        <dbReference type="Proteomes" id="UP000196118"/>
    </source>
</evidence>
<keyword evidence="5" id="KW-1003">Cell membrane</keyword>
<feature type="domain" description="Tyrosine-protein kinase G-rich" evidence="14">
    <location>
        <begin position="153"/>
        <end position="204"/>
    </location>
</feature>
<accession>A0A1Y0VPU9</accession>
<dbReference type="GO" id="GO:0000271">
    <property type="term" value="P:polysaccharide biosynthetic process"/>
    <property type="evidence" value="ECO:0007669"/>
    <property type="project" value="UniProtKB-KW"/>
</dbReference>
<comment type="function">
    <text evidence="11">Required for CpsD phosphorylation. Involved in the regulation of capsular polysaccharide biosynthesis. May be part of a complex that directs the coordinated polymerization and export to the cell surface of the capsular polysaccharide.</text>
</comment>
<evidence type="ECO:0000256" key="9">
    <source>
        <dbReference type="ARBA" id="ARBA00023136"/>
    </source>
</evidence>
<dbReference type="GO" id="GO:0005886">
    <property type="term" value="C:plasma membrane"/>
    <property type="evidence" value="ECO:0007669"/>
    <property type="project" value="UniProtKB-SubCell"/>
</dbReference>
<dbReference type="PANTHER" id="PTHR32309">
    <property type="entry name" value="TYROSINE-PROTEIN KINASE"/>
    <property type="match status" value="1"/>
</dbReference>
<keyword evidence="8 12" id="KW-1133">Transmembrane helix</keyword>
<gene>
    <name evidence="15" type="ORF">S100892_01618</name>
</gene>
<evidence type="ECO:0000256" key="1">
    <source>
        <dbReference type="ARBA" id="ARBA00004651"/>
    </source>
</evidence>
<keyword evidence="7" id="KW-0972">Capsule biogenesis/degradation</keyword>
<evidence type="ECO:0000256" key="4">
    <source>
        <dbReference type="ARBA" id="ARBA00020739"/>
    </source>
</evidence>
<feature type="domain" description="Polysaccharide chain length determinant N-terminal" evidence="13">
    <location>
        <begin position="8"/>
        <end position="98"/>
    </location>
</feature>
<feature type="transmembrane region" description="Helical" evidence="12">
    <location>
        <begin position="21"/>
        <end position="44"/>
    </location>
</feature>
<evidence type="ECO:0000256" key="8">
    <source>
        <dbReference type="ARBA" id="ARBA00022989"/>
    </source>
</evidence>
<reference evidence="15 16" key="1">
    <citation type="submission" date="2017-05" db="EMBL/GenBank/DDBJ databases">
        <title>Genome sequence of Pediococcus pentosaceus strain SRCM100892.</title>
        <authorList>
            <person name="Cho S.H."/>
        </authorList>
    </citation>
    <scope>NUCLEOTIDE SEQUENCE [LARGE SCALE GENOMIC DNA]</scope>
    <source>
        <strain evidence="15 16">SRCM100892</strain>
    </source>
</reference>
<organism evidence="15 16">
    <name type="scientific">Pediococcus pentosaceus</name>
    <dbReference type="NCBI Taxonomy" id="1255"/>
    <lineage>
        <taxon>Bacteria</taxon>
        <taxon>Bacillati</taxon>
        <taxon>Bacillota</taxon>
        <taxon>Bacilli</taxon>
        <taxon>Lactobacillales</taxon>
        <taxon>Lactobacillaceae</taxon>
        <taxon>Pediococcus</taxon>
    </lineage>
</organism>
<evidence type="ECO:0000256" key="10">
    <source>
        <dbReference type="ARBA" id="ARBA00023169"/>
    </source>
</evidence>
<dbReference type="GO" id="GO:0004713">
    <property type="term" value="F:protein tyrosine kinase activity"/>
    <property type="evidence" value="ECO:0007669"/>
    <property type="project" value="TreeGrafter"/>
</dbReference>
<name>A0A1Y0VPU9_PEDPE</name>